<name>A0AAW1D2L6_9HEMI</name>
<dbReference type="EMBL" id="JAPXFL010000006">
    <property type="protein sequence ID" value="KAK9504802.1"/>
    <property type="molecule type" value="Genomic_DNA"/>
</dbReference>
<dbReference type="Proteomes" id="UP001461498">
    <property type="component" value="Unassembled WGS sequence"/>
</dbReference>
<keyword evidence="2" id="KW-1185">Reference proteome</keyword>
<dbReference type="AlphaFoldDB" id="A0AAW1D2L6"/>
<reference evidence="1 2" key="1">
    <citation type="submission" date="2022-12" db="EMBL/GenBank/DDBJ databases">
        <title>Chromosome-level genome assembly of true bugs.</title>
        <authorList>
            <person name="Ma L."/>
            <person name="Li H."/>
        </authorList>
    </citation>
    <scope>NUCLEOTIDE SEQUENCE [LARGE SCALE GENOMIC DNA]</scope>
    <source>
        <strain evidence="1">Lab_2022b</strain>
    </source>
</reference>
<evidence type="ECO:0000313" key="1">
    <source>
        <dbReference type="EMBL" id="KAK9504802.1"/>
    </source>
</evidence>
<protein>
    <submittedName>
        <fullName evidence="1">Uncharacterized protein</fullName>
    </submittedName>
</protein>
<proteinExistence type="predicted"/>
<accession>A0AAW1D2L6</accession>
<comment type="caution">
    <text evidence="1">The sequence shown here is derived from an EMBL/GenBank/DDBJ whole genome shotgun (WGS) entry which is preliminary data.</text>
</comment>
<organism evidence="1 2">
    <name type="scientific">Rhynocoris fuscipes</name>
    <dbReference type="NCBI Taxonomy" id="488301"/>
    <lineage>
        <taxon>Eukaryota</taxon>
        <taxon>Metazoa</taxon>
        <taxon>Ecdysozoa</taxon>
        <taxon>Arthropoda</taxon>
        <taxon>Hexapoda</taxon>
        <taxon>Insecta</taxon>
        <taxon>Pterygota</taxon>
        <taxon>Neoptera</taxon>
        <taxon>Paraneoptera</taxon>
        <taxon>Hemiptera</taxon>
        <taxon>Heteroptera</taxon>
        <taxon>Panheteroptera</taxon>
        <taxon>Cimicomorpha</taxon>
        <taxon>Reduviidae</taxon>
        <taxon>Harpactorinae</taxon>
        <taxon>Harpactorini</taxon>
        <taxon>Rhynocoris</taxon>
    </lineage>
</organism>
<evidence type="ECO:0000313" key="2">
    <source>
        <dbReference type="Proteomes" id="UP001461498"/>
    </source>
</evidence>
<sequence length="134" mass="15526">MPKANKTRVILEPGEVLKLLECVSYLSQKKHEIGTYVTLLREAMLDGHVKDHDLKETNSLIHKFDVLVNDRMKTVHEYFDGKNGKSKLVALSEKTMKAFHNDYQLIKTEIEILENDFCALVSKIFDIKQTLIRH</sequence>
<gene>
    <name evidence="1" type="ORF">O3M35_008986</name>
</gene>